<sequence>MSKKKTSRVLVAGICISTLLSPVVFEASKGHAAPLEEIKGGKLEENKFEQRVFQLPGKGNVEEERERLKQKWNLSANEPTGIYAKPNEEITIEIQGKESVKAFIGTRSYDVEGFKEFDLKPGKNVIKSPNGGILYFYNLNDSGEVTAKVEKGGSHFPLFILGKHTKKDWDAMLEKYKDPYAVELKGERSLVTASYDAVKNHMGDTDPVELMKLHDKIIRMENSVAGLSEDGIGVAKSPSHYVQFVEKRIPAKGDHMFATHYHTGYVPDVMDKVLNTEELKKNGWGPWHEVGHLHQQAPWQWNGLGEVTVNLYSLSVQRALGNESRLEVEKRYEEAFPYLDNPKAQELMGEFAKLVMFWQLDLAYGDQFYPRLHQMYRALSDTEYPMLDADEVISNKEKQQMFIYMASKAAEQNLIPFFAKWGLHAELDTVEKVNKLQLPEPKNEIWLSRDSNPIREKQVEAYTVPYGEAVNTVPDIFIGTEFDEKKASELVQNLGEGVKTTGKIAWPKQENGKQIVNVEIVDAEGNVNAIPVLVNVVYGDSMAFKTYWNTNSVLTLQHKNKKFNVTLVRNILNHSYRDQKYVGVTIYDANGNEKRNVSAEGHEGLKNFVKELDGMSFEYGDIVKAYHIQPQYLEWYDDNKRVDQGEAKNKKEKLFKITPQGYELIDGLQEVTAVPQKVVIGTDVEKLNAKDFVQVKDGEVIDFVEKPITTKIGEQKVKVETKDRLGNKQVTEVSLEVIYGDSIAYVGFDNKVASVVTLKHGEKKLHATDMDEQIHEYFNKEQYVGITLYDQNGTEKKHITAEGQETSKNFAEQVNGTQFEYGDVVKVFHAEPDRLTWYQNNTLTGQGEKKGTKELFFKVTEKGFEKMDMLQEVTAKPQQVIVGTDVEKLDAKNFVEIKDGEVVGFVEKPNTTKIGEQKVKVETKDRFGNKKVTEVTLEVIYGDSIMFFGTSYGGTNIKSVVTLNHEEKKFSVTDSEGKMHTSFANEKYMEMTVYDKTGKEKRAVSVKASENTKAFAEQFNGMPFEYGDVIKVYQREFDRFTVYKKNEFVDTEYGVHEVFFKVTEQGFERIATQQEVTAVPQKVVIGTGAEKLNAKDFVQVKDGEVIGFVEKPNTTKLGEQKVKVETKDRFGNKQVTEVSLEVTYGDSLVFKGIEYTGDGNIKSVVTLQHDKKKFSATDHHNKAHGNFKEETYFEFALLDATGKEKKKATVKGVENTKEFAKAINGLEFEYGDVVKVYHAESDRFNWYQNSTFAGQGKAKAEKELFFKVTEKGFEKMETLQEVTAKPQKVVVGTDVEKLDAENFVQVKDGEVVGFVEKPNTTKIGEQKVKVETKDRFGNKKVTEVSLEVIYGDSIMFFGTSYGGTNIKSVVTLNHEEKKFSTTASEGKMHTSFADEKYMEMAVYDKAGKEKKAVSVKASENTKAFAEQFNGMPFEYGDIVKVYQREFDRFKVYKKNEFVDAQYGVHEIFFKVTEQGFERMAAQQEVTPVPQKVEIGTKVEKLDAKNFVQVKDGEVVGFVEKLNTTKIGEQKVKVETKDRFGNKKVTEVPVEVIYGDSIMFFGTWYGGTNIKSIVTLNHEEKKFSTTNSEGPMHTSFADEKYMEMTVYDKAGKEKKVVSVKASENTKAFAEQFNGMTFEYDDVVKVYQREFDRFKVYKKNEFVDTAYGVHEVFFKITEKGFERTEGIKEIKA</sequence>
<protein>
    <submittedName>
        <fullName evidence="2">M60 family metallopeptidase</fullName>
    </submittedName>
</protein>
<dbReference type="Gene3D" id="1.10.390.30">
    <property type="entry name" value="Peptidase M60, enhancin-like domain 3"/>
    <property type="match status" value="1"/>
</dbReference>
<comment type="caution">
    <text evidence="2">The sequence shown here is derived from an EMBL/GenBank/DDBJ whole genome shotgun (WGS) entry which is preliminary data.</text>
</comment>
<name>A0ABT3ERJ5_9BACI</name>
<dbReference type="SMART" id="SM01276">
    <property type="entry name" value="M60-like"/>
    <property type="match status" value="1"/>
</dbReference>
<dbReference type="Pfam" id="PF03272">
    <property type="entry name" value="Mucin_bdg"/>
    <property type="match status" value="6"/>
</dbReference>
<dbReference type="Gene3D" id="2.60.120.1250">
    <property type="entry name" value="Peptidase M60, enhancin-like domain 1"/>
    <property type="match status" value="1"/>
</dbReference>
<accession>A0ABT3ERJ5</accession>
<evidence type="ECO:0000313" key="2">
    <source>
        <dbReference type="EMBL" id="MCW1239442.1"/>
    </source>
</evidence>
<dbReference type="InterPro" id="IPR004954">
    <property type="entry name" value="Mucin-bd"/>
</dbReference>
<dbReference type="EMBL" id="JAOXJG010000006">
    <property type="protein sequence ID" value="MCW1239442.1"/>
    <property type="molecule type" value="Genomic_DNA"/>
</dbReference>
<dbReference type="Pfam" id="PF22501">
    <property type="entry name" value="DUF6991"/>
    <property type="match status" value="1"/>
</dbReference>
<dbReference type="Proteomes" id="UP001060566">
    <property type="component" value="Unassembled WGS sequence"/>
</dbReference>
<dbReference type="Pfam" id="PF13402">
    <property type="entry name" value="Peptidase_M60"/>
    <property type="match status" value="1"/>
</dbReference>
<dbReference type="PANTHER" id="PTHR15730">
    <property type="entry name" value="EXPERIMENTAL AUTOIMMUNE PROSTATITIS ANTIGEN 2-RELATED"/>
    <property type="match status" value="1"/>
</dbReference>
<evidence type="ECO:0000313" key="3">
    <source>
        <dbReference type="Proteomes" id="UP001060566"/>
    </source>
</evidence>
<dbReference type="Gene3D" id="3.40.390.80">
    <property type="entry name" value="Peptidase M60, enhancin-like domain 2"/>
    <property type="match status" value="1"/>
</dbReference>
<proteinExistence type="predicted"/>
<dbReference type="InterPro" id="IPR035423">
    <property type="entry name" value="M60-like_N"/>
</dbReference>
<dbReference type="PROSITE" id="PS51723">
    <property type="entry name" value="PEPTIDASE_M60"/>
    <property type="match status" value="1"/>
</dbReference>
<evidence type="ECO:0000259" key="1">
    <source>
        <dbReference type="PROSITE" id="PS51723"/>
    </source>
</evidence>
<dbReference type="InterPro" id="IPR051244">
    <property type="entry name" value="TCAF"/>
</dbReference>
<dbReference type="InterPro" id="IPR031161">
    <property type="entry name" value="Peptidase_M60_dom"/>
</dbReference>
<dbReference type="Pfam" id="PF17291">
    <property type="entry name" value="M60-like_N"/>
    <property type="match status" value="1"/>
</dbReference>
<dbReference type="InterPro" id="IPR054260">
    <property type="entry name" value="DUF6991"/>
</dbReference>
<dbReference type="PANTHER" id="PTHR15730:SF5">
    <property type="entry name" value="SI:CH211-210B2.2-RELATED"/>
    <property type="match status" value="1"/>
</dbReference>
<dbReference type="GeneID" id="301198217"/>
<dbReference type="InterPro" id="IPR042279">
    <property type="entry name" value="Pep_M60_3"/>
</dbReference>
<feature type="domain" description="Peptidase M60" evidence="1">
    <location>
        <begin position="75"/>
        <end position="365"/>
    </location>
</feature>
<organism evidence="2 3">
    <name type="scientific">Bacillus pretiosus</name>
    <dbReference type="NCBI Taxonomy" id="2983392"/>
    <lineage>
        <taxon>Bacteria</taxon>
        <taxon>Bacillati</taxon>
        <taxon>Bacillota</taxon>
        <taxon>Bacilli</taxon>
        <taxon>Bacillales</taxon>
        <taxon>Bacillaceae</taxon>
        <taxon>Bacillus</taxon>
    </lineage>
</organism>
<dbReference type="RefSeq" id="WP_264461664.1">
    <property type="nucleotide sequence ID" value="NZ_JAOXJG010000006.1"/>
</dbReference>
<keyword evidence="3" id="KW-1185">Reference proteome</keyword>
<reference evidence="2" key="1">
    <citation type="submission" date="2022-10" db="EMBL/GenBank/DDBJ databases">
        <title>De novo draft assembly of the Pseudomonas pretiosus genome isolated from the plants rhizorohere.</title>
        <authorList>
            <person name="Robas M."/>
            <person name="Fernandez V.M."/>
            <person name="Provanza A."/>
            <person name="Jimenez P.A."/>
        </authorList>
    </citation>
    <scope>NUCLEOTIDE SEQUENCE</scope>
    <source>
        <strain evidence="2">SAICEU11T</strain>
    </source>
</reference>
<dbReference type="Gene3D" id="2.60.40.3600">
    <property type="match status" value="6"/>
</dbReference>
<gene>
    <name evidence="2" type="ORF">NGM45_10235</name>
</gene>